<dbReference type="Proteomes" id="UP001595698">
    <property type="component" value="Unassembled WGS sequence"/>
</dbReference>
<protein>
    <submittedName>
        <fullName evidence="2">Uncharacterized protein</fullName>
    </submittedName>
</protein>
<name>A0ABV8FDM3_9ACTN</name>
<evidence type="ECO:0000256" key="1">
    <source>
        <dbReference type="SAM" id="MobiDB-lite"/>
    </source>
</evidence>
<dbReference type="RefSeq" id="WP_386197164.1">
    <property type="nucleotide sequence ID" value="NZ_JBHSBC010000067.1"/>
</dbReference>
<feature type="region of interest" description="Disordered" evidence="1">
    <location>
        <begin position="42"/>
        <end position="71"/>
    </location>
</feature>
<accession>A0ABV8FDM3</accession>
<sequence length="71" mass="7768">MPWISRCSTCRSPAVLIVTGRVPGRTLYAALSCTACAPRHREKARAAGPVTEEPYGQPEEREPEPEQAALF</sequence>
<dbReference type="EMBL" id="JBHSBC010000067">
    <property type="protein sequence ID" value="MFC3986817.1"/>
    <property type="molecule type" value="Genomic_DNA"/>
</dbReference>
<proteinExistence type="predicted"/>
<gene>
    <name evidence="2" type="ORF">ACFOYY_42275</name>
</gene>
<evidence type="ECO:0000313" key="2">
    <source>
        <dbReference type="EMBL" id="MFC3986817.1"/>
    </source>
</evidence>
<evidence type="ECO:0000313" key="3">
    <source>
        <dbReference type="Proteomes" id="UP001595698"/>
    </source>
</evidence>
<comment type="caution">
    <text evidence="2">The sequence shown here is derived from an EMBL/GenBank/DDBJ whole genome shotgun (WGS) entry which is preliminary data.</text>
</comment>
<keyword evidence="3" id="KW-1185">Reference proteome</keyword>
<reference evidence="3" key="1">
    <citation type="journal article" date="2019" name="Int. J. Syst. Evol. Microbiol.">
        <title>The Global Catalogue of Microorganisms (GCM) 10K type strain sequencing project: providing services to taxonomists for standard genome sequencing and annotation.</title>
        <authorList>
            <consortium name="The Broad Institute Genomics Platform"/>
            <consortium name="The Broad Institute Genome Sequencing Center for Infectious Disease"/>
            <person name="Wu L."/>
            <person name="Ma J."/>
        </authorList>
    </citation>
    <scope>NUCLEOTIDE SEQUENCE [LARGE SCALE GENOMIC DNA]</scope>
    <source>
        <strain evidence="3">TBRC 7912</strain>
    </source>
</reference>
<organism evidence="2 3">
    <name type="scientific">Streptosporangium jomthongense</name>
    <dbReference type="NCBI Taxonomy" id="1193683"/>
    <lineage>
        <taxon>Bacteria</taxon>
        <taxon>Bacillati</taxon>
        <taxon>Actinomycetota</taxon>
        <taxon>Actinomycetes</taxon>
        <taxon>Streptosporangiales</taxon>
        <taxon>Streptosporangiaceae</taxon>
        <taxon>Streptosporangium</taxon>
    </lineage>
</organism>